<accession>A0A0C9Y105</accession>
<sequence length="171" mass="18025">MSIFSAPSVRSIGKESEGGPGVESSGVSASVSLSLYLCPRHWVDVVATWRVLGVHQHATDDVPSPSAYPLDSLSLAKTLDSSKERLRDQVAVGLGLEDDVPGTEEGEQCGGSPGSSSYTYGKLRLEVADGEVLPIVVTVKRKKESGERGNKGRKAHTANTAPHLPSCLSKL</sequence>
<protein>
    <submittedName>
        <fullName evidence="2">Uncharacterized protein</fullName>
    </submittedName>
</protein>
<dbReference type="EMBL" id="KN838602">
    <property type="protein sequence ID" value="KIK01773.1"/>
    <property type="molecule type" value="Genomic_DNA"/>
</dbReference>
<reference evidence="2 3" key="1">
    <citation type="submission" date="2014-04" db="EMBL/GenBank/DDBJ databases">
        <authorList>
            <consortium name="DOE Joint Genome Institute"/>
            <person name="Kuo A."/>
            <person name="Kohler A."/>
            <person name="Nagy L.G."/>
            <person name="Floudas D."/>
            <person name="Copeland A."/>
            <person name="Barry K.W."/>
            <person name="Cichocki N."/>
            <person name="Veneault-Fourrey C."/>
            <person name="LaButti K."/>
            <person name="Lindquist E.A."/>
            <person name="Lipzen A."/>
            <person name="Lundell T."/>
            <person name="Morin E."/>
            <person name="Murat C."/>
            <person name="Sun H."/>
            <person name="Tunlid A."/>
            <person name="Henrissat B."/>
            <person name="Grigoriev I.V."/>
            <person name="Hibbett D.S."/>
            <person name="Martin F."/>
            <person name="Nordberg H.P."/>
            <person name="Cantor M.N."/>
            <person name="Hua S.X."/>
        </authorList>
    </citation>
    <scope>NUCLEOTIDE SEQUENCE [LARGE SCALE GENOMIC DNA]</scope>
    <source>
        <strain evidence="2 3">LaAM-08-1</strain>
    </source>
</reference>
<gene>
    <name evidence="2" type="ORF">K443DRAFT_122257</name>
</gene>
<feature type="region of interest" description="Disordered" evidence="1">
    <location>
        <begin position="1"/>
        <end position="24"/>
    </location>
</feature>
<evidence type="ECO:0000256" key="1">
    <source>
        <dbReference type="SAM" id="MobiDB-lite"/>
    </source>
</evidence>
<dbReference type="Proteomes" id="UP000054477">
    <property type="component" value="Unassembled WGS sequence"/>
</dbReference>
<evidence type="ECO:0000313" key="2">
    <source>
        <dbReference type="EMBL" id="KIK01773.1"/>
    </source>
</evidence>
<feature type="region of interest" description="Disordered" evidence="1">
    <location>
        <begin position="142"/>
        <end position="171"/>
    </location>
</feature>
<dbReference type="HOGENOM" id="CLU_1563117_0_0_1"/>
<reference evidence="3" key="2">
    <citation type="submission" date="2015-01" db="EMBL/GenBank/DDBJ databases">
        <title>Evolutionary Origins and Diversification of the Mycorrhizal Mutualists.</title>
        <authorList>
            <consortium name="DOE Joint Genome Institute"/>
            <consortium name="Mycorrhizal Genomics Consortium"/>
            <person name="Kohler A."/>
            <person name="Kuo A."/>
            <person name="Nagy L.G."/>
            <person name="Floudas D."/>
            <person name="Copeland A."/>
            <person name="Barry K.W."/>
            <person name="Cichocki N."/>
            <person name="Veneault-Fourrey C."/>
            <person name="LaButti K."/>
            <person name="Lindquist E.A."/>
            <person name="Lipzen A."/>
            <person name="Lundell T."/>
            <person name="Morin E."/>
            <person name="Murat C."/>
            <person name="Riley R."/>
            <person name="Ohm R."/>
            <person name="Sun H."/>
            <person name="Tunlid A."/>
            <person name="Henrissat B."/>
            <person name="Grigoriev I.V."/>
            <person name="Hibbett D.S."/>
            <person name="Martin F."/>
        </authorList>
    </citation>
    <scope>NUCLEOTIDE SEQUENCE [LARGE SCALE GENOMIC DNA]</scope>
    <source>
        <strain evidence="3">LaAM-08-1</strain>
    </source>
</reference>
<name>A0A0C9Y105_9AGAR</name>
<keyword evidence="3" id="KW-1185">Reference proteome</keyword>
<dbReference type="AlphaFoldDB" id="A0A0C9Y105"/>
<organism evidence="2 3">
    <name type="scientific">Laccaria amethystina LaAM-08-1</name>
    <dbReference type="NCBI Taxonomy" id="1095629"/>
    <lineage>
        <taxon>Eukaryota</taxon>
        <taxon>Fungi</taxon>
        <taxon>Dikarya</taxon>
        <taxon>Basidiomycota</taxon>
        <taxon>Agaricomycotina</taxon>
        <taxon>Agaricomycetes</taxon>
        <taxon>Agaricomycetidae</taxon>
        <taxon>Agaricales</taxon>
        <taxon>Agaricineae</taxon>
        <taxon>Hydnangiaceae</taxon>
        <taxon>Laccaria</taxon>
    </lineage>
</organism>
<proteinExistence type="predicted"/>
<evidence type="ECO:0000313" key="3">
    <source>
        <dbReference type="Proteomes" id="UP000054477"/>
    </source>
</evidence>